<keyword evidence="2" id="KW-0808">Transferase</keyword>
<dbReference type="InterPro" id="IPR029063">
    <property type="entry name" value="SAM-dependent_MTases_sf"/>
</dbReference>
<dbReference type="InterPro" id="IPR041698">
    <property type="entry name" value="Methyltransf_25"/>
</dbReference>
<accession>A0ABN3VJ51</accession>
<proteinExistence type="predicted"/>
<evidence type="ECO:0000313" key="5">
    <source>
        <dbReference type="EMBL" id="GAA2809376.1"/>
    </source>
</evidence>
<evidence type="ECO:0000313" key="6">
    <source>
        <dbReference type="Proteomes" id="UP001500979"/>
    </source>
</evidence>
<comment type="caution">
    <text evidence="5">The sequence shown here is derived from an EMBL/GenBank/DDBJ whole genome shotgun (WGS) entry which is preliminary data.</text>
</comment>
<dbReference type="Gene3D" id="3.40.50.150">
    <property type="entry name" value="Vaccinia Virus protein VP39"/>
    <property type="match status" value="1"/>
</dbReference>
<dbReference type="SUPFAM" id="SSF53335">
    <property type="entry name" value="S-adenosyl-L-methionine-dependent methyltransferases"/>
    <property type="match status" value="1"/>
</dbReference>
<keyword evidence="3" id="KW-0949">S-adenosyl-L-methionine</keyword>
<sequence length="207" mass="22675">MSTRTKLHEYATFVARAVRKPSTVGAVLPTSRHVAKAVSVVVPSAGNPVVLELGPGTGALSGAIRDRLPEGGRHLAVEIDPVMVGYLRRTKPWLEVIEGDAADLRKLLAEAGVTRVDAVISSIPWTLLPPRTQRQLLAEAGAALKPDGVFTSVTYLTTLWRAATREFIRNLDETFDEVLPRSTVWRNVPPTRVYVCRRPRDLSPRPA</sequence>
<organism evidence="5 6">
    <name type="scientific">Saccharopolyspora taberi</name>
    <dbReference type="NCBI Taxonomy" id="60895"/>
    <lineage>
        <taxon>Bacteria</taxon>
        <taxon>Bacillati</taxon>
        <taxon>Actinomycetota</taxon>
        <taxon>Actinomycetes</taxon>
        <taxon>Pseudonocardiales</taxon>
        <taxon>Pseudonocardiaceae</taxon>
        <taxon>Saccharopolyspora</taxon>
    </lineage>
</organism>
<dbReference type="RefSeq" id="WP_344683789.1">
    <property type="nucleotide sequence ID" value="NZ_BAAAUX010000020.1"/>
</dbReference>
<dbReference type="EMBL" id="BAAAUX010000020">
    <property type="protein sequence ID" value="GAA2809376.1"/>
    <property type="molecule type" value="Genomic_DNA"/>
</dbReference>
<evidence type="ECO:0000259" key="4">
    <source>
        <dbReference type="SMART" id="SM00650"/>
    </source>
</evidence>
<gene>
    <name evidence="5" type="ORF">GCM10010470_50760</name>
</gene>
<dbReference type="GO" id="GO:0032259">
    <property type="term" value="P:methylation"/>
    <property type="evidence" value="ECO:0007669"/>
    <property type="project" value="UniProtKB-KW"/>
</dbReference>
<evidence type="ECO:0000256" key="1">
    <source>
        <dbReference type="ARBA" id="ARBA00022603"/>
    </source>
</evidence>
<name>A0ABN3VJ51_9PSEU</name>
<dbReference type="SMART" id="SM00650">
    <property type="entry name" value="rADc"/>
    <property type="match status" value="1"/>
</dbReference>
<protein>
    <submittedName>
        <fullName evidence="5">Methyltransferase domain-containing protein</fullName>
    </submittedName>
</protein>
<keyword evidence="1 5" id="KW-0489">Methyltransferase</keyword>
<dbReference type="CDD" id="cd02440">
    <property type="entry name" value="AdoMet_MTases"/>
    <property type="match status" value="1"/>
</dbReference>
<dbReference type="Pfam" id="PF13649">
    <property type="entry name" value="Methyltransf_25"/>
    <property type="match status" value="1"/>
</dbReference>
<evidence type="ECO:0000256" key="3">
    <source>
        <dbReference type="ARBA" id="ARBA00022691"/>
    </source>
</evidence>
<dbReference type="Proteomes" id="UP001500979">
    <property type="component" value="Unassembled WGS sequence"/>
</dbReference>
<dbReference type="GO" id="GO:0008168">
    <property type="term" value="F:methyltransferase activity"/>
    <property type="evidence" value="ECO:0007669"/>
    <property type="project" value="UniProtKB-KW"/>
</dbReference>
<reference evidence="5 6" key="1">
    <citation type="journal article" date="2019" name="Int. J. Syst. Evol. Microbiol.">
        <title>The Global Catalogue of Microorganisms (GCM) 10K type strain sequencing project: providing services to taxonomists for standard genome sequencing and annotation.</title>
        <authorList>
            <consortium name="The Broad Institute Genomics Platform"/>
            <consortium name="The Broad Institute Genome Sequencing Center for Infectious Disease"/>
            <person name="Wu L."/>
            <person name="Ma J."/>
        </authorList>
    </citation>
    <scope>NUCLEOTIDE SEQUENCE [LARGE SCALE GENOMIC DNA]</scope>
    <source>
        <strain evidence="5 6">JCM 9383</strain>
    </source>
</reference>
<dbReference type="InterPro" id="IPR020598">
    <property type="entry name" value="rRNA_Ade_methylase_Trfase_N"/>
</dbReference>
<evidence type="ECO:0000256" key="2">
    <source>
        <dbReference type="ARBA" id="ARBA00022679"/>
    </source>
</evidence>
<keyword evidence="6" id="KW-1185">Reference proteome</keyword>
<feature type="domain" description="Ribosomal RNA adenine methylase transferase N-terminal" evidence="4">
    <location>
        <begin position="33"/>
        <end position="182"/>
    </location>
</feature>